<dbReference type="InterPro" id="IPR013024">
    <property type="entry name" value="GGCT-like"/>
</dbReference>
<dbReference type="Gene3D" id="3.10.490.10">
    <property type="entry name" value="Gamma-glutamyl cyclotransferase-like"/>
    <property type="match status" value="1"/>
</dbReference>
<dbReference type="InterPro" id="IPR036568">
    <property type="entry name" value="GGCT-like_sf"/>
</dbReference>
<feature type="domain" description="Gamma-glutamylcyclotransferase AIG2-like" evidence="1">
    <location>
        <begin position="9"/>
        <end position="142"/>
    </location>
</feature>
<reference evidence="2" key="2">
    <citation type="submission" date="2020-09" db="EMBL/GenBank/DDBJ databases">
        <authorList>
            <person name="Sun Q."/>
            <person name="Sedlacek I."/>
        </authorList>
    </citation>
    <scope>NUCLEOTIDE SEQUENCE</scope>
    <source>
        <strain evidence="2">CCM 8433</strain>
    </source>
</reference>
<dbReference type="CDD" id="cd06661">
    <property type="entry name" value="GGCT_like"/>
    <property type="match status" value="1"/>
</dbReference>
<dbReference type="EMBL" id="BMDT01000013">
    <property type="protein sequence ID" value="GGI66609.1"/>
    <property type="molecule type" value="Genomic_DNA"/>
</dbReference>
<proteinExistence type="predicted"/>
<evidence type="ECO:0000313" key="3">
    <source>
        <dbReference type="Proteomes" id="UP000622610"/>
    </source>
</evidence>
<comment type="caution">
    <text evidence="2">The sequence shown here is derived from an EMBL/GenBank/DDBJ whole genome shotgun (WGS) entry which is preliminary data.</text>
</comment>
<name>A0A917JGZ2_9ENTE</name>
<dbReference type="Pfam" id="PF06094">
    <property type="entry name" value="GGACT"/>
    <property type="match status" value="1"/>
</dbReference>
<keyword evidence="3" id="KW-1185">Reference proteome</keyword>
<dbReference type="RefSeq" id="WP_188368437.1">
    <property type="nucleotide sequence ID" value="NZ_BMDT01000013.1"/>
</dbReference>
<protein>
    <submittedName>
        <fullName evidence="2">Branched-chain alpha-keto acid dehydrogenase</fullName>
    </submittedName>
</protein>
<accession>A0A917JGZ2</accession>
<dbReference type="Proteomes" id="UP000622610">
    <property type="component" value="Unassembled WGS sequence"/>
</dbReference>
<dbReference type="AlphaFoldDB" id="A0A917JGZ2"/>
<evidence type="ECO:0000313" key="2">
    <source>
        <dbReference type="EMBL" id="GGI66609.1"/>
    </source>
</evidence>
<dbReference type="SUPFAM" id="SSF110857">
    <property type="entry name" value="Gamma-glutamyl cyclotransferase-like"/>
    <property type="match status" value="1"/>
</dbReference>
<sequence length="151" mass="17483">MQIDQPLPLFAYGSLMNNLFNYNIYLKNRTVGVPVKARVHGSLFHLSKKGYPALLPGEGWVYGEVFILHEFDTTLPSLDVLEGYNQGTEPNEYNREILTVELWSEETQAYDREIQAYVYRYAVENDPNFLEESFPVPTGDWRAFHENGVKE</sequence>
<dbReference type="InterPro" id="IPR009288">
    <property type="entry name" value="AIG2-like_dom"/>
</dbReference>
<evidence type="ECO:0000259" key="1">
    <source>
        <dbReference type="Pfam" id="PF06094"/>
    </source>
</evidence>
<organism evidence="2 3">
    <name type="scientific">Enterococcus alcedinis</name>
    <dbReference type="NCBI Taxonomy" id="1274384"/>
    <lineage>
        <taxon>Bacteria</taxon>
        <taxon>Bacillati</taxon>
        <taxon>Bacillota</taxon>
        <taxon>Bacilli</taxon>
        <taxon>Lactobacillales</taxon>
        <taxon>Enterococcaceae</taxon>
        <taxon>Enterococcus</taxon>
    </lineage>
</organism>
<gene>
    <name evidence="2" type="ORF">GCM10011482_22630</name>
</gene>
<reference evidence="2" key="1">
    <citation type="journal article" date="2014" name="Int. J. Syst. Evol. Microbiol.">
        <title>Complete genome sequence of Corynebacterium casei LMG S-19264T (=DSM 44701T), isolated from a smear-ripened cheese.</title>
        <authorList>
            <consortium name="US DOE Joint Genome Institute (JGI-PGF)"/>
            <person name="Walter F."/>
            <person name="Albersmeier A."/>
            <person name="Kalinowski J."/>
            <person name="Ruckert C."/>
        </authorList>
    </citation>
    <scope>NUCLEOTIDE SEQUENCE</scope>
    <source>
        <strain evidence="2">CCM 8433</strain>
    </source>
</reference>